<evidence type="ECO:0000313" key="1">
    <source>
        <dbReference type="EMBL" id="QOZ68893.1"/>
    </source>
</evidence>
<name>A0AAE7NMZ2_9BRAD</name>
<dbReference type="AlphaFoldDB" id="A0AAE7NMZ2"/>
<organism evidence="1 2">
    <name type="scientific">Bradyrhizobium arachidis</name>
    <dbReference type="NCBI Taxonomy" id="858423"/>
    <lineage>
        <taxon>Bacteria</taxon>
        <taxon>Pseudomonadati</taxon>
        <taxon>Pseudomonadota</taxon>
        <taxon>Alphaproteobacteria</taxon>
        <taxon>Hyphomicrobiales</taxon>
        <taxon>Nitrobacteraceae</taxon>
        <taxon>Bradyrhizobium</taxon>
    </lineage>
</organism>
<sequence>MSEAIKLKVLPQFPAKLTGRAGVDVTKQNGEFLLDLDYSDFPVIGSMPAGATYVLIYDPSTKSYLQIPITLLGGGGGIPEAPVDSVVYGRRNATWTPLGAYITDAPNDGQLYGRKNLAWSLVPDADTAIAAKAVRYDAAQALSTAQQKQARQNIGVDNGFFYADRNGVDQTGLTANSYNKITFNNETKDANGWYDPATARFTPQLAGYYAFQMSVNGNNGSGGTSVQAAIYKNGSLARAGNYSATGSNNNSNLACSIPMNGTTDYIEGWAFLPTGVTSILGPVTQTFLTGYRVGDL</sequence>
<evidence type="ECO:0008006" key="3">
    <source>
        <dbReference type="Google" id="ProtNLM"/>
    </source>
</evidence>
<dbReference type="KEGG" id="barh:WN72_23110"/>
<reference evidence="1 2" key="1">
    <citation type="submission" date="2018-06" db="EMBL/GenBank/DDBJ databases">
        <title>Comparative genomics of Bradyrhizobium nodulating Arachidis hypogaea.</title>
        <authorList>
            <person name="Li Y."/>
        </authorList>
    </citation>
    <scope>NUCLEOTIDE SEQUENCE [LARGE SCALE GENOMIC DNA]</scope>
    <source>
        <strain evidence="1 2">CCBAU 051107</strain>
    </source>
</reference>
<dbReference type="Gene3D" id="1.20.5.320">
    <property type="entry name" value="6-Phosphogluconate Dehydrogenase, domain 3"/>
    <property type="match status" value="1"/>
</dbReference>
<dbReference type="EMBL" id="CP030050">
    <property type="protein sequence ID" value="QOZ68893.1"/>
    <property type="molecule type" value="Genomic_DNA"/>
</dbReference>
<dbReference type="InterPro" id="IPR008983">
    <property type="entry name" value="Tumour_necrosis_fac-like_dom"/>
</dbReference>
<dbReference type="Gene3D" id="6.20.230.10">
    <property type="match status" value="1"/>
</dbReference>
<proteinExistence type="predicted"/>
<dbReference type="Gene3D" id="2.60.120.40">
    <property type="match status" value="1"/>
</dbReference>
<gene>
    <name evidence="1" type="ORF">WN72_23110</name>
</gene>
<dbReference type="RefSeq" id="WP_092220261.1">
    <property type="nucleotide sequence ID" value="NZ_CP030050.1"/>
</dbReference>
<evidence type="ECO:0000313" key="2">
    <source>
        <dbReference type="Proteomes" id="UP000594015"/>
    </source>
</evidence>
<dbReference type="SUPFAM" id="SSF49842">
    <property type="entry name" value="TNF-like"/>
    <property type="match status" value="1"/>
</dbReference>
<dbReference type="Proteomes" id="UP000594015">
    <property type="component" value="Chromosome"/>
</dbReference>
<protein>
    <recommendedName>
        <fullName evidence="3">C1q domain-containing protein</fullName>
    </recommendedName>
</protein>
<accession>A0AAE7NMZ2</accession>